<dbReference type="InterPro" id="IPR037092">
    <property type="entry name" value="FlavoCytC_S_DH_flav-bd_sf"/>
</dbReference>
<sequence length="427" mass="45397">MILMTTRPLTRRTAVFGLTAAAATLARPQVLRAQSSGRVVVVGGGFGGAACARALKRAQDSLQVILIEPNAVFTSCPFSNEVIAGLRDIEAQRFDYDKIAAEGVTVIGQAVTTIAPQQRSVMTADGVALPYDRLVLSPGIDFHFDALPGYDEATSEKMPHAWKAGAQTLLLRRQLEAMSDGGTVAIAIPANPSRCPPAPYERASLIAHYLKTKKPRSKVLILDAKDNFSQQRLFEKAWKELYGDMIERVALSQGGRVTSVDPSTRTIITEFGNYTPDVANVIPPQRAGHIAEIAGATDATGWCPIDPVSFESKLISNLHVIGDACLGGGIPKSASAASAQGKACAAAIVNLLAGRAPETPRLTGVCYNTVAPGYGFSLAGNYQPKGDIFTEVEGGATSPVDAPRELRAREAEEAERWFQTITADTFG</sequence>
<dbReference type="GO" id="GO:0016491">
    <property type="term" value="F:oxidoreductase activity"/>
    <property type="evidence" value="ECO:0007669"/>
    <property type="project" value="InterPro"/>
</dbReference>
<dbReference type="Pfam" id="PF07992">
    <property type="entry name" value="Pyr_redox_2"/>
    <property type="match status" value="1"/>
</dbReference>
<dbReference type="InterPro" id="IPR016156">
    <property type="entry name" value="FAD/NAD-linked_Rdtase_dimer_sf"/>
</dbReference>
<evidence type="ECO:0000313" key="7">
    <source>
        <dbReference type="Proteomes" id="UP000594621"/>
    </source>
</evidence>
<evidence type="ECO:0000256" key="1">
    <source>
        <dbReference type="ARBA" id="ARBA00022630"/>
    </source>
</evidence>
<keyword evidence="7" id="KW-1185">Reference proteome</keyword>
<dbReference type="FunFam" id="3.50.50.60:FF:000234">
    <property type="entry name" value="Flavocytochrome C sulfide dehydrogenase"/>
    <property type="match status" value="1"/>
</dbReference>
<dbReference type="InterPro" id="IPR036188">
    <property type="entry name" value="FAD/NAD-bd_sf"/>
</dbReference>
<name>A0A7S9GXU5_9BRAD</name>
<dbReference type="InterPro" id="IPR015323">
    <property type="entry name" value="FlavoCytC_S_DH_flav-bd"/>
</dbReference>
<evidence type="ECO:0000259" key="4">
    <source>
        <dbReference type="Pfam" id="PF09242"/>
    </source>
</evidence>
<dbReference type="RefSeq" id="WP_195799461.1">
    <property type="nucleotide sequence ID" value="NZ_CP061379.1"/>
</dbReference>
<keyword evidence="1" id="KW-0285">Flavoprotein</keyword>
<organism evidence="6 7">
    <name type="scientific">Bradyrhizobium commune</name>
    <dbReference type="NCBI Taxonomy" id="83627"/>
    <lineage>
        <taxon>Bacteria</taxon>
        <taxon>Pseudomonadati</taxon>
        <taxon>Pseudomonadota</taxon>
        <taxon>Alphaproteobacteria</taxon>
        <taxon>Hyphomicrobiales</taxon>
        <taxon>Nitrobacteraceae</taxon>
        <taxon>Bradyrhizobium</taxon>
    </lineage>
</organism>
<dbReference type="GO" id="GO:0050660">
    <property type="term" value="F:flavin adenine dinucleotide binding"/>
    <property type="evidence" value="ECO:0007669"/>
    <property type="project" value="InterPro"/>
</dbReference>
<dbReference type="Pfam" id="PF09242">
    <property type="entry name" value="FCSD-flav_bind"/>
    <property type="match status" value="1"/>
</dbReference>
<feature type="domain" description="Sulfide dehydrogenase [flavocytochrome c] flavoprotein chain central" evidence="5">
    <location>
        <begin position="168"/>
        <end position="283"/>
    </location>
</feature>
<dbReference type="Proteomes" id="UP000594621">
    <property type="component" value="Chromosome"/>
</dbReference>
<dbReference type="Gene3D" id="3.90.760.10">
    <property type="entry name" value="Flavocytochrome c sulphide dehydrogenase, flavin-binding domain"/>
    <property type="match status" value="1"/>
</dbReference>
<evidence type="ECO:0000259" key="3">
    <source>
        <dbReference type="Pfam" id="PF07992"/>
    </source>
</evidence>
<dbReference type="Pfam" id="PF21706">
    <property type="entry name" value="FCSD_central"/>
    <property type="match status" value="1"/>
</dbReference>
<dbReference type="SUPFAM" id="SSF55424">
    <property type="entry name" value="FAD/NAD-linked reductases, dimerisation (C-terminal) domain"/>
    <property type="match status" value="1"/>
</dbReference>
<evidence type="ECO:0000259" key="5">
    <source>
        <dbReference type="Pfam" id="PF21706"/>
    </source>
</evidence>
<dbReference type="AlphaFoldDB" id="A0A7S9GXU5"/>
<evidence type="ECO:0000313" key="6">
    <source>
        <dbReference type="EMBL" id="QPF89864.1"/>
    </source>
</evidence>
<protein>
    <submittedName>
        <fullName evidence="6">FAD-dependent oxidoreductase</fullName>
    </submittedName>
</protein>
<gene>
    <name evidence="6" type="ORF">IC761_25595</name>
</gene>
<dbReference type="InterPro" id="IPR052541">
    <property type="entry name" value="SQRD"/>
</dbReference>
<dbReference type="InterPro" id="IPR023753">
    <property type="entry name" value="FAD/NAD-binding_dom"/>
</dbReference>
<keyword evidence="2" id="KW-0274">FAD</keyword>
<feature type="domain" description="Flavocytochrome c sulphide dehydrogenase flavin-binding" evidence="4">
    <location>
        <begin position="359"/>
        <end position="426"/>
    </location>
</feature>
<evidence type="ECO:0000256" key="2">
    <source>
        <dbReference type="ARBA" id="ARBA00022827"/>
    </source>
</evidence>
<dbReference type="PANTHER" id="PTHR43755:SF1">
    <property type="entry name" value="FAD-DEPENDENT PYRIDINE NUCLEOTIDE-DISULPHIDE OXIDOREDUCTASE"/>
    <property type="match status" value="1"/>
</dbReference>
<dbReference type="SUPFAM" id="SSF51905">
    <property type="entry name" value="FAD/NAD(P)-binding domain"/>
    <property type="match status" value="2"/>
</dbReference>
<dbReference type="EMBL" id="CP061379">
    <property type="protein sequence ID" value="QPF89864.1"/>
    <property type="molecule type" value="Genomic_DNA"/>
</dbReference>
<feature type="domain" description="FAD/NAD(P)-binding" evidence="3">
    <location>
        <begin position="38"/>
        <end position="150"/>
    </location>
</feature>
<dbReference type="Gene3D" id="3.50.50.60">
    <property type="entry name" value="FAD/NAD(P)-binding domain"/>
    <property type="match status" value="2"/>
</dbReference>
<dbReference type="InterPro" id="IPR049386">
    <property type="entry name" value="FCSD_central"/>
</dbReference>
<reference evidence="6 7" key="1">
    <citation type="submission" date="2020-09" db="EMBL/GenBank/DDBJ databases">
        <title>Complete genomes of bradyrhizobia occurring on native shrubby legumes in Australia.</title>
        <authorList>
            <person name="Lafay B."/>
        </authorList>
    </citation>
    <scope>NUCLEOTIDE SEQUENCE [LARGE SCALE GENOMIC DNA]</scope>
    <source>
        <strain evidence="6 7">BDV5040</strain>
    </source>
</reference>
<accession>A0A7S9GXU5</accession>
<dbReference type="KEGG" id="bcou:IC761_25595"/>
<proteinExistence type="predicted"/>
<dbReference type="PANTHER" id="PTHR43755">
    <property type="match status" value="1"/>
</dbReference>